<keyword evidence="3" id="KW-0285">Flavoprotein</keyword>
<dbReference type="InterPro" id="IPR000595">
    <property type="entry name" value="cNMP-bd_dom"/>
</dbReference>
<name>A0ABW3J5A4_9HYPH</name>
<dbReference type="RefSeq" id="WP_379083946.1">
    <property type="nucleotide sequence ID" value="NZ_JBHTJO010000001.1"/>
</dbReference>
<feature type="domain" description="Cyclic nucleotide-binding" evidence="10">
    <location>
        <begin position="446"/>
        <end position="546"/>
    </location>
</feature>
<sequence length="569" mass="62591">MGKTLAQKNASEKSQDKKKVLVLGGGFGGVFAAKSLAKRGRDTVDVELVNSNNYFVFQPLLPEVAAGGIHSSDAVVPLRQLLTGVQVRQAEVAGIDFEKKSVIVVQGSSRIPVELTYDELIISLGTTVDLSRFPGLPEHALTMKQVSDAHKLRNHVLSCLEMADVATSPAQKRQLLTFVVVGAGFSGVETVGEVNALIHQAIRYYPNVTKDDIRVLLVEYADRILPTFAEDLANYAARRLKLEGIEVITGVGTKSATSTAVELTNGALIPTGTIVATIGNGPRQLVQALGLDMKWGRIKVDDNMRVLGHDHVWALGDVALIPLEDDPGDDPQAYAPQTAQFAVREGHQLALNLLAAVKGEEKKMKPFAYKSKGSLASLGTTKAVADVYGFKLTGFFAWLLWRGFYLSFIPGFQAKARLLFTWILNAFMPPNLVLIQGNPPSTRYIHYRKGDIVFEPGMILDGFYLVLSGKLKLEIDNPNTDEHLVRELKPGDHIGERMMVRPLLRTGLVEALEDTEVLFMVKKDFLRFAHDFPVLRKYFEKYIEKSFGGEGKSFAPQGSEQQPEMEKSN</sequence>
<accession>A0ABW3J5A4</accession>
<reference evidence="12" key="1">
    <citation type="journal article" date="2019" name="Int. J. Syst. Evol. Microbiol.">
        <title>The Global Catalogue of Microorganisms (GCM) 10K type strain sequencing project: providing services to taxonomists for standard genome sequencing and annotation.</title>
        <authorList>
            <consortium name="The Broad Institute Genomics Platform"/>
            <consortium name="The Broad Institute Genome Sequencing Center for Infectious Disease"/>
            <person name="Wu L."/>
            <person name="Ma J."/>
        </authorList>
    </citation>
    <scope>NUCLEOTIDE SEQUENCE [LARGE SCALE GENOMIC DNA]</scope>
    <source>
        <strain evidence="12">CCUG 61697</strain>
    </source>
</reference>
<dbReference type="CDD" id="cd00038">
    <property type="entry name" value="CAP_ED"/>
    <property type="match status" value="1"/>
</dbReference>
<dbReference type="Pfam" id="PF00027">
    <property type="entry name" value="cNMP_binding"/>
    <property type="match status" value="1"/>
</dbReference>
<comment type="catalytic activity">
    <reaction evidence="8">
        <text>a quinone + NADH + H(+) = a quinol + NAD(+)</text>
        <dbReference type="Rhea" id="RHEA:46160"/>
        <dbReference type="ChEBI" id="CHEBI:15378"/>
        <dbReference type="ChEBI" id="CHEBI:24646"/>
        <dbReference type="ChEBI" id="CHEBI:57540"/>
        <dbReference type="ChEBI" id="CHEBI:57945"/>
        <dbReference type="ChEBI" id="CHEBI:132124"/>
        <dbReference type="EC" id="1.6.5.9"/>
    </reaction>
</comment>
<evidence type="ECO:0000256" key="4">
    <source>
        <dbReference type="ARBA" id="ARBA00022827"/>
    </source>
</evidence>
<evidence type="ECO:0000256" key="3">
    <source>
        <dbReference type="ARBA" id="ARBA00022630"/>
    </source>
</evidence>
<evidence type="ECO:0000256" key="2">
    <source>
        <dbReference type="ARBA" id="ARBA00012637"/>
    </source>
</evidence>
<keyword evidence="12" id="KW-1185">Reference proteome</keyword>
<dbReference type="PROSITE" id="PS50042">
    <property type="entry name" value="CNMP_BINDING_3"/>
    <property type="match status" value="1"/>
</dbReference>
<dbReference type="PANTHER" id="PTHR43706">
    <property type="entry name" value="NADH DEHYDROGENASE"/>
    <property type="match status" value="1"/>
</dbReference>
<dbReference type="InterPro" id="IPR023753">
    <property type="entry name" value="FAD/NAD-binding_dom"/>
</dbReference>
<dbReference type="InterPro" id="IPR036188">
    <property type="entry name" value="FAD/NAD-bd_sf"/>
</dbReference>
<dbReference type="SUPFAM" id="SSF51905">
    <property type="entry name" value="FAD/NAD(P)-binding domain"/>
    <property type="match status" value="2"/>
</dbReference>
<evidence type="ECO:0000256" key="1">
    <source>
        <dbReference type="ARBA" id="ARBA00005272"/>
    </source>
</evidence>
<dbReference type="Pfam" id="PF07992">
    <property type="entry name" value="Pyr_redox_2"/>
    <property type="match status" value="1"/>
</dbReference>
<evidence type="ECO:0000256" key="6">
    <source>
        <dbReference type="ARBA" id="ARBA00023002"/>
    </source>
</evidence>
<comment type="similarity">
    <text evidence="1">Belongs to the NADH dehydrogenase family.</text>
</comment>
<dbReference type="PRINTS" id="PR00411">
    <property type="entry name" value="PNDRDTASEI"/>
</dbReference>
<evidence type="ECO:0000259" key="10">
    <source>
        <dbReference type="PROSITE" id="PS50042"/>
    </source>
</evidence>
<evidence type="ECO:0000256" key="5">
    <source>
        <dbReference type="ARBA" id="ARBA00022946"/>
    </source>
</evidence>
<dbReference type="EC" id="1.6.5.9" evidence="2"/>
<dbReference type="PANTHER" id="PTHR43706:SF47">
    <property type="entry name" value="EXTERNAL NADH-UBIQUINONE OXIDOREDUCTASE 1, MITOCHONDRIAL-RELATED"/>
    <property type="match status" value="1"/>
</dbReference>
<dbReference type="InterPro" id="IPR018490">
    <property type="entry name" value="cNMP-bd_dom_sf"/>
</dbReference>
<dbReference type="SUPFAM" id="SSF51206">
    <property type="entry name" value="cAMP-binding domain-like"/>
    <property type="match status" value="1"/>
</dbReference>
<dbReference type="Gene3D" id="2.60.120.10">
    <property type="entry name" value="Jelly Rolls"/>
    <property type="match status" value="1"/>
</dbReference>
<evidence type="ECO:0000313" key="12">
    <source>
        <dbReference type="Proteomes" id="UP001597102"/>
    </source>
</evidence>
<evidence type="ECO:0000256" key="7">
    <source>
        <dbReference type="ARBA" id="ARBA00023027"/>
    </source>
</evidence>
<evidence type="ECO:0000313" key="11">
    <source>
        <dbReference type="EMBL" id="MFD0985516.1"/>
    </source>
</evidence>
<keyword evidence="7" id="KW-0520">NAD</keyword>
<keyword evidence="6" id="KW-0560">Oxidoreductase</keyword>
<gene>
    <name evidence="11" type="ORF">ACFQ2F_00190</name>
</gene>
<dbReference type="InterPro" id="IPR054585">
    <property type="entry name" value="NDH2-like_C"/>
</dbReference>
<comment type="caution">
    <text evidence="11">The sequence shown here is derived from an EMBL/GenBank/DDBJ whole genome shotgun (WGS) entry which is preliminary data.</text>
</comment>
<keyword evidence="5" id="KW-0809">Transit peptide</keyword>
<dbReference type="Pfam" id="PF22366">
    <property type="entry name" value="NDH2_C"/>
    <property type="match status" value="1"/>
</dbReference>
<protein>
    <recommendedName>
        <fullName evidence="2">NADH:ubiquinone reductase (non-electrogenic)</fullName>
        <ecNumber evidence="2">1.6.5.9</ecNumber>
    </recommendedName>
</protein>
<dbReference type="Proteomes" id="UP001597102">
    <property type="component" value="Unassembled WGS sequence"/>
</dbReference>
<dbReference type="InterPro" id="IPR045024">
    <property type="entry name" value="NDH-2"/>
</dbReference>
<dbReference type="Gene3D" id="3.50.50.100">
    <property type="match status" value="1"/>
</dbReference>
<feature type="region of interest" description="Disordered" evidence="9">
    <location>
        <begin position="548"/>
        <end position="569"/>
    </location>
</feature>
<evidence type="ECO:0000256" key="8">
    <source>
        <dbReference type="ARBA" id="ARBA00047599"/>
    </source>
</evidence>
<organism evidence="11 12">
    <name type="scientific">Methyloligella solikamskensis</name>
    <dbReference type="NCBI Taxonomy" id="1177756"/>
    <lineage>
        <taxon>Bacteria</taxon>
        <taxon>Pseudomonadati</taxon>
        <taxon>Pseudomonadota</taxon>
        <taxon>Alphaproteobacteria</taxon>
        <taxon>Hyphomicrobiales</taxon>
        <taxon>Hyphomicrobiaceae</taxon>
        <taxon>Methyloligella</taxon>
    </lineage>
</organism>
<dbReference type="SMART" id="SM00100">
    <property type="entry name" value="cNMP"/>
    <property type="match status" value="1"/>
</dbReference>
<evidence type="ECO:0000256" key="9">
    <source>
        <dbReference type="SAM" id="MobiDB-lite"/>
    </source>
</evidence>
<keyword evidence="4" id="KW-0274">FAD</keyword>
<dbReference type="PRINTS" id="PR00368">
    <property type="entry name" value="FADPNR"/>
</dbReference>
<dbReference type="EMBL" id="JBHTJO010000001">
    <property type="protein sequence ID" value="MFD0985516.1"/>
    <property type="molecule type" value="Genomic_DNA"/>
</dbReference>
<proteinExistence type="inferred from homology"/>
<dbReference type="InterPro" id="IPR014710">
    <property type="entry name" value="RmlC-like_jellyroll"/>
</dbReference>